<name>A0ABX8MTJ3_9PSED</name>
<reference evidence="2" key="1">
    <citation type="submission" date="2021-06" db="EMBL/GenBank/DDBJ databases">
        <title>Updating the genus Pseudomonas: Description of 43 new species and partition of the Pseudomonas putida group.</title>
        <authorList>
            <person name="Girard L."/>
            <person name="Lood C."/>
            <person name="Vandamme P."/>
            <person name="Rokni-Zadeh H."/>
            <person name="van Noort V."/>
            <person name="Hofte M."/>
            <person name="Lavigne R."/>
            <person name="De Mot R."/>
        </authorList>
    </citation>
    <scope>NUCLEOTIDE SEQUENCE</scope>
    <source>
        <strain evidence="2">CMR12a</strain>
    </source>
</reference>
<sequence length="53" mass="5537">MAREAPGNTQPISGEPEVINDPGNEDPGSLLDDARVPLQEALDPDASGPDPRD</sequence>
<protein>
    <submittedName>
        <fullName evidence="2">Uncharacterized protein</fullName>
    </submittedName>
</protein>
<gene>
    <name evidence="2" type="ORF">KSS89_10380</name>
</gene>
<feature type="region of interest" description="Disordered" evidence="1">
    <location>
        <begin position="1"/>
        <end position="53"/>
    </location>
</feature>
<evidence type="ECO:0000313" key="2">
    <source>
        <dbReference type="EMBL" id="QXH42603.1"/>
    </source>
</evidence>
<evidence type="ECO:0000313" key="3">
    <source>
        <dbReference type="Proteomes" id="UP000693952"/>
    </source>
</evidence>
<keyword evidence="3" id="KW-1185">Reference proteome</keyword>
<accession>A0ABX8MTJ3</accession>
<proteinExistence type="predicted"/>
<dbReference type="RefSeq" id="WP_164485015.1">
    <property type="nucleotide sequence ID" value="NZ_CP027706.1"/>
</dbReference>
<dbReference type="Proteomes" id="UP000693952">
    <property type="component" value="Chromosome"/>
</dbReference>
<evidence type="ECO:0000256" key="1">
    <source>
        <dbReference type="SAM" id="MobiDB-lite"/>
    </source>
</evidence>
<dbReference type="EMBL" id="CP077074">
    <property type="protein sequence ID" value="QXH42603.1"/>
    <property type="molecule type" value="Genomic_DNA"/>
</dbReference>
<organism evidence="2 3">
    <name type="scientific">Pseudomonas sessilinigenes</name>
    <dbReference type="NCBI Taxonomy" id="658629"/>
    <lineage>
        <taxon>Bacteria</taxon>
        <taxon>Pseudomonadati</taxon>
        <taxon>Pseudomonadota</taxon>
        <taxon>Gammaproteobacteria</taxon>
        <taxon>Pseudomonadales</taxon>
        <taxon>Pseudomonadaceae</taxon>
        <taxon>Pseudomonas</taxon>
    </lineage>
</organism>